<dbReference type="EMBL" id="JAMPLM010000044">
    <property type="protein sequence ID" value="MEP1061788.1"/>
    <property type="molecule type" value="Genomic_DNA"/>
</dbReference>
<dbReference type="Proteomes" id="UP001476950">
    <property type="component" value="Unassembled WGS sequence"/>
</dbReference>
<evidence type="ECO:0000313" key="1">
    <source>
        <dbReference type="EMBL" id="MEP1061788.1"/>
    </source>
</evidence>
<organism evidence="1 2">
    <name type="scientific">Stenomitos frigidus AS-A4</name>
    <dbReference type="NCBI Taxonomy" id="2933935"/>
    <lineage>
        <taxon>Bacteria</taxon>
        <taxon>Bacillati</taxon>
        <taxon>Cyanobacteriota</taxon>
        <taxon>Cyanophyceae</taxon>
        <taxon>Leptolyngbyales</taxon>
        <taxon>Leptolyngbyaceae</taxon>
        <taxon>Stenomitos</taxon>
    </lineage>
</organism>
<gene>
    <name evidence="1" type="ORF">NDI38_25790</name>
</gene>
<name>A0ABV0KRB7_9CYAN</name>
<comment type="caution">
    <text evidence="1">The sequence shown here is derived from an EMBL/GenBank/DDBJ whole genome shotgun (WGS) entry which is preliminary data.</text>
</comment>
<dbReference type="RefSeq" id="WP_190448011.1">
    <property type="nucleotide sequence ID" value="NZ_JAMPLM010000044.1"/>
</dbReference>
<evidence type="ECO:0008006" key="3">
    <source>
        <dbReference type="Google" id="ProtNLM"/>
    </source>
</evidence>
<accession>A0ABV0KRB7</accession>
<evidence type="ECO:0000313" key="2">
    <source>
        <dbReference type="Proteomes" id="UP001476950"/>
    </source>
</evidence>
<sequence length="78" mass="8284">MSQPKSGYAYLASQYFGLCGAIRKALTGNGRNTDNAAAEVLITTATVRVEGKNSIYFKDSVANLRATLKVLKAQTANA</sequence>
<reference evidence="1 2" key="1">
    <citation type="submission" date="2022-04" db="EMBL/GenBank/DDBJ databases">
        <title>Positive selection, recombination, and allopatry shape intraspecific diversity of widespread and dominant cyanobacteria.</title>
        <authorList>
            <person name="Wei J."/>
            <person name="Shu W."/>
            <person name="Hu C."/>
        </authorList>
    </citation>
    <scope>NUCLEOTIDE SEQUENCE [LARGE SCALE GENOMIC DNA]</scope>
    <source>
        <strain evidence="1 2">AS-A4</strain>
    </source>
</reference>
<keyword evidence="2" id="KW-1185">Reference proteome</keyword>
<protein>
    <recommendedName>
        <fullName evidence="3">Transposase</fullName>
    </recommendedName>
</protein>
<proteinExistence type="predicted"/>